<organism evidence="1 2">
    <name type="scientific">Taphrina deformans (strain PYCC 5710 / ATCC 11124 / CBS 356.35 / IMI 108563 / JCM 9778 / NBRC 8474)</name>
    <name type="common">Peach leaf curl fungus</name>
    <name type="synonym">Lalaria deformans</name>
    <dbReference type="NCBI Taxonomy" id="1097556"/>
    <lineage>
        <taxon>Eukaryota</taxon>
        <taxon>Fungi</taxon>
        <taxon>Dikarya</taxon>
        <taxon>Ascomycota</taxon>
        <taxon>Taphrinomycotina</taxon>
        <taxon>Taphrinomycetes</taxon>
        <taxon>Taphrinales</taxon>
        <taxon>Taphrinaceae</taxon>
        <taxon>Taphrina</taxon>
    </lineage>
</organism>
<dbReference type="GO" id="GO:0003676">
    <property type="term" value="F:nucleic acid binding"/>
    <property type="evidence" value="ECO:0007669"/>
    <property type="project" value="InterPro"/>
</dbReference>
<dbReference type="InterPro" id="IPR036867">
    <property type="entry name" value="R3H_dom_sf"/>
</dbReference>
<dbReference type="EMBL" id="CAHR02000030">
    <property type="protein sequence ID" value="CCG81232.1"/>
    <property type="molecule type" value="Genomic_DNA"/>
</dbReference>
<reference evidence="1 2" key="1">
    <citation type="journal article" date="2013" name="MBio">
        <title>Genome sequencing of the plant pathogen Taphrina deformans, the causal agent of peach leaf curl.</title>
        <authorList>
            <person name="Cisse O.H."/>
            <person name="Almeida J.M.G.C.F."/>
            <person name="Fonseca A."/>
            <person name="Kumar A.A."/>
            <person name="Salojaervi J."/>
            <person name="Overmyer K."/>
            <person name="Hauser P.M."/>
            <person name="Pagni M."/>
        </authorList>
    </citation>
    <scope>NUCLEOTIDE SEQUENCE [LARGE SCALE GENOMIC DNA]</scope>
    <source>
        <strain evidence="2">PYCC 5710 / ATCC 11124 / CBS 356.35 / IMI 108563 / JCM 9778 / NBRC 8474</strain>
    </source>
</reference>
<evidence type="ECO:0008006" key="3">
    <source>
        <dbReference type="Google" id="ProtNLM"/>
    </source>
</evidence>
<comment type="caution">
    <text evidence="1">The sequence shown here is derived from an EMBL/GenBank/DDBJ whole genome shotgun (WGS) entry which is preliminary data.</text>
</comment>
<dbReference type="OrthoDB" id="10256743at2759"/>
<gene>
    <name evidence="1" type="ORF">TAPDE_000955</name>
</gene>
<dbReference type="VEuPathDB" id="FungiDB:TAPDE_000955"/>
<dbReference type="AlphaFoldDB" id="R4X7B7"/>
<sequence>MAITSITIRSPAHRPPAVVEIPLEDEVVSIPEARPIKIKREPVPQKGNNVAPGHEGSRRRRRYEMQHLLGCAQRVEPTAQDWVIAPVNVHHTIPWDQVVGADPGIVQPENRVRRSESSDVTRLPRAVRQELKKIHVSPAFVHGIEKELRDLIDPTAAEPEYDVVDLEKEDIAVPAIREMRSDTRRTIHVSLDAPTDKARSYSRWWIHLISKYYNLRSQSKDIVWLCDLI</sequence>
<evidence type="ECO:0000313" key="2">
    <source>
        <dbReference type="Proteomes" id="UP000013776"/>
    </source>
</evidence>
<name>R4X7B7_TAPDE</name>
<protein>
    <recommendedName>
        <fullName evidence="3">R3H-associated N-terminal domain-containing protein</fullName>
    </recommendedName>
</protein>
<evidence type="ECO:0000313" key="1">
    <source>
        <dbReference type="EMBL" id="CCG81232.1"/>
    </source>
</evidence>
<keyword evidence="2" id="KW-1185">Reference proteome</keyword>
<accession>R4X7B7</accession>
<dbReference type="Proteomes" id="UP000013776">
    <property type="component" value="Unassembled WGS sequence"/>
</dbReference>
<proteinExistence type="predicted"/>
<dbReference type="SUPFAM" id="SSF82708">
    <property type="entry name" value="R3H domain"/>
    <property type="match status" value="1"/>
</dbReference>